<gene>
    <name evidence="1" type="ORF">A4A49_04306</name>
</gene>
<name>A0A1J6I935_NICAT</name>
<dbReference type="GO" id="GO:0004356">
    <property type="term" value="F:glutamine synthetase activity"/>
    <property type="evidence" value="ECO:0007669"/>
    <property type="project" value="InterPro"/>
</dbReference>
<dbReference type="OMA" id="MMDSTKH"/>
<dbReference type="InterPro" id="IPR036651">
    <property type="entry name" value="Gln_synt_N_sf"/>
</dbReference>
<evidence type="ECO:0000313" key="2">
    <source>
        <dbReference type="Proteomes" id="UP000187609"/>
    </source>
</evidence>
<dbReference type="Gene3D" id="3.20.20.140">
    <property type="entry name" value="Metal-dependent hydrolases"/>
    <property type="match status" value="1"/>
</dbReference>
<sequence>MRILLAIFPDNQLQASGFTDEKETSAKKAREVVLDVLRDVWVDSDVSIAEAVAAVKDIFAENAKQFYKLDVSKTYSDVKPQPLSPISFQKEHLNGPLTDVTLVRIIWLDFSAQHRCRVVPQQRFYSSVKMHGLA</sequence>
<dbReference type="Gene3D" id="3.10.20.70">
    <property type="entry name" value="Glutamine synthetase, N-terminal domain"/>
    <property type="match status" value="1"/>
</dbReference>
<dbReference type="STRING" id="49451.A0A1J6I935"/>
<accession>A0A1J6I935</accession>
<dbReference type="Proteomes" id="UP000187609">
    <property type="component" value="Unassembled WGS sequence"/>
</dbReference>
<dbReference type="PANTHER" id="PTHR43383">
    <property type="entry name" value="NODULIN 6"/>
    <property type="match status" value="1"/>
</dbReference>
<reference evidence="1" key="1">
    <citation type="submission" date="2016-11" db="EMBL/GenBank/DDBJ databases">
        <title>The genome of Nicotiana attenuata.</title>
        <authorList>
            <person name="Xu S."/>
            <person name="Brockmoeller T."/>
            <person name="Gaquerel E."/>
            <person name="Navarro A."/>
            <person name="Kuhl H."/>
            <person name="Gase K."/>
            <person name="Ling Z."/>
            <person name="Zhou W."/>
            <person name="Kreitzer C."/>
            <person name="Stanke M."/>
            <person name="Tang H."/>
            <person name="Lyons E."/>
            <person name="Pandey P."/>
            <person name="Pandey S.P."/>
            <person name="Timmermann B."/>
            <person name="Baldwin I.T."/>
        </authorList>
    </citation>
    <scope>NUCLEOTIDE SEQUENCE [LARGE SCALE GENOMIC DNA]</scope>
    <source>
        <strain evidence="1">UT</strain>
    </source>
</reference>
<dbReference type="GO" id="GO:0006542">
    <property type="term" value="P:glutamine biosynthetic process"/>
    <property type="evidence" value="ECO:0007669"/>
    <property type="project" value="InterPro"/>
</dbReference>
<protein>
    <submittedName>
        <fullName evidence="1">Uncharacterized protein</fullName>
    </submittedName>
</protein>
<proteinExistence type="predicted"/>
<organism evidence="1 2">
    <name type="scientific">Nicotiana attenuata</name>
    <name type="common">Coyote tobacco</name>
    <dbReference type="NCBI Taxonomy" id="49451"/>
    <lineage>
        <taxon>Eukaryota</taxon>
        <taxon>Viridiplantae</taxon>
        <taxon>Streptophyta</taxon>
        <taxon>Embryophyta</taxon>
        <taxon>Tracheophyta</taxon>
        <taxon>Spermatophyta</taxon>
        <taxon>Magnoliopsida</taxon>
        <taxon>eudicotyledons</taxon>
        <taxon>Gunneridae</taxon>
        <taxon>Pentapetalae</taxon>
        <taxon>asterids</taxon>
        <taxon>lamiids</taxon>
        <taxon>Solanales</taxon>
        <taxon>Solanaceae</taxon>
        <taxon>Nicotianoideae</taxon>
        <taxon>Nicotianeae</taxon>
        <taxon>Nicotiana</taxon>
    </lineage>
</organism>
<dbReference type="Gramene" id="OIT01042">
    <property type="protein sequence ID" value="OIT01042"/>
    <property type="gene ID" value="A4A49_04306"/>
</dbReference>
<dbReference type="EMBL" id="MJEQ01037189">
    <property type="protein sequence ID" value="OIT01042.1"/>
    <property type="molecule type" value="Genomic_DNA"/>
</dbReference>
<dbReference type="AlphaFoldDB" id="A0A1J6I935"/>
<dbReference type="PANTHER" id="PTHR43383:SF2">
    <property type="entry name" value="AMIDOHYDROLASE 2 FAMILY PROTEIN"/>
    <property type="match status" value="1"/>
</dbReference>
<comment type="caution">
    <text evidence="1">The sequence shown here is derived from an EMBL/GenBank/DDBJ whole genome shotgun (WGS) entry which is preliminary data.</text>
</comment>
<keyword evidence="2" id="KW-1185">Reference proteome</keyword>
<evidence type="ECO:0000313" key="1">
    <source>
        <dbReference type="EMBL" id="OIT01042.1"/>
    </source>
</evidence>